<dbReference type="RefSeq" id="XP_034237799.1">
    <property type="nucleotide sequence ID" value="XM_034381908.1"/>
</dbReference>
<evidence type="ECO:0000313" key="3">
    <source>
        <dbReference type="RefSeq" id="XP_034237799.1"/>
    </source>
</evidence>
<sequence length="164" mass="19136">MSHKRGHKRNLSKGILEMKFMKKSKEKVDKEKEELESKDLFADNINKGKNSEGAQYIIEQSMVPIESLLNGRMSFRGMNPEVERLMQEEMHHIQEKQKALERLQSNQPEISDAEMARRLGKTVAKKFKNKNRSDSEDDSENEDNSDEEEKRPAKKAKFLKPKDD</sequence>
<keyword evidence="2" id="KW-1185">Reference proteome</keyword>
<evidence type="ECO:0000313" key="2">
    <source>
        <dbReference type="Proteomes" id="UP000515158"/>
    </source>
</evidence>
<feature type="compositionally biased region" description="Basic residues" evidence="1">
    <location>
        <begin position="152"/>
        <end position="164"/>
    </location>
</feature>
<dbReference type="GeneID" id="117643181"/>
<dbReference type="InParanoid" id="A0A6P8ZKW2"/>
<dbReference type="PANTHER" id="PTHR13582">
    <property type="entry name" value="M-PHASE PHOSPHOPROTEIN 6"/>
    <property type="match status" value="1"/>
</dbReference>
<name>A0A6P8ZKW2_THRPL</name>
<protein>
    <submittedName>
        <fullName evidence="3">M-phase phosphoprotein 6</fullName>
    </submittedName>
</protein>
<reference evidence="3" key="1">
    <citation type="submission" date="2025-08" db="UniProtKB">
        <authorList>
            <consortium name="RefSeq"/>
        </authorList>
    </citation>
    <scope>IDENTIFICATION</scope>
    <source>
        <tissue evidence="3">Total insect</tissue>
    </source>
</reference>
<dbReference type="FunCoup" id="A0A6P8ZKW2">
    <property type="interactions" value="1380"/>
</dbReference>
<dbReference type="Proteomes" id="UP000515158">
    <property type="component" value="Unplaced"/>
</dbReference>
<dbReference type="GO" id="GO:0000460">
    <property type="term" value="P:maturation of 5.8S rRNA"/>
    <property type="evidence" value="ECO:0007669"/>
    <property type="project" value="TreeGrafter"/>
</dbReference>
<dbReference type="KEGG" id="tpal:117643181"/>
<accession>A0A6P8ZKW2</accession>
<dbReference type="Pfam" id="PF10175">
    <property type="entry name" value="MPP6"/>
    <property type="match status" value="1"/>
</dbReference>
<dbReference type="OrthoDB" id="20403at2759"/>
<gene>
    <name evidence="3" type="primary">LOC117643181</name>
</gene>
<dbReference type="InterPro" id="IPR019324">
    <property type="entry name" value="MPP6"/>
</dbReference>
<dbReference type="PANTHER" id="PTHR13582:SF0">
    <property type="entry name" value="M-PHASE PHOSPHOPROTEIN 6"/>
    <property type="match status" value="1"/>
</dbReference>
<dbReference type="CTD" id="35382"/>
<feature type="compositionally biased region" description="Acidic residues" evidence="1">
    <location>
        <begin position="135"/>
        <end position="147"/>
    </location>
</feature>
<dbReference type="AlphaFoldDB" id="A0A6P8ZKW2"/>
<evidence type="ECO:0000256" key="1">
    <source>
        <dbReference type="SAM" id="MobiDB-lite"/>
    </source>
</evidence>
<feature type="region of interest" description="Disordered" evidence="1">
    <location>
        <begin position="93"/>
        <end position="164"/>
    </location>
</feature>
<feature type="compositionally biased region" description="Basic residues" evidence="1">
    <location>
        <begin position="118"/>
        <end position="130"/>
    </location>
</feature>
<proteinExistence type="predicted"/>
<organism evidence="3">
    <name type="scientific">Thrips palmi</name>
    <name type="common">Melon thrips</name>
    <dbReference type="NCBI Taxonomy" id="161013"/>
    <lineage>
        <taxon>Eukaryota</taxon>
        <taxon>Metazoa</taxon>
        <taxon>Ecdysozoa</taxon>
        <taxon>Arthropoda</taxon>
        <taxon>Hexapoda</taxon>
        <taxon>Insecta</taxon>
        <taxon>Pterygota</taxon>
        <taxon>Neoptera</taxon>
        <taxon>Paraneoptera</taxon>
        <taxon>Thysanoptera</taxon>
        <taxon>Terebrantia</taxon>
        <taxon>Thripoidea</taxon>
        <taxon>Thripidae</taxon>
        <taxon>Thrips</taxon>
    </lineage>
</organism>